<feature type="binding site" evidence="9">
    <location>
        <position position="15"/>
    </location>
    <ligand>
        <name>ADP</name>
        <dbReference type="ChEBI" id="CHEBI:456216"/>
    </ligand>
</feature>
<feature type="binding site" evidence="9">
    <location>
        <position position="11"/>
    </location>
    <ligand>
        <name>sn-glycerol 3-phosphate</name>
        <dbReference type="ChEBI" id="CHEBI:57597"/>
    </ligand>
</feature>
<dbReference type="NCBIfam" id="TIGR01311">
    <property type="entry name" value="glycerol_kin"/>
    <property type="match status" value="1"/>
</dbReference>
<dbReference type="Gene3D" id="3.30.420.40">
    <property type="match status" value="2"/>
</dbReference>
<accession>A0A848FZZ6</accession>
<keyword evidence="5 9" id="KW-0418">Kinase</keyword>
<comment type="caution">
    <text evidence="13">The sequence shown here is derived from an EMBL/GenBank/DDBJ whole genome shotgun (WGS) entry which is preliminary data.</text>
</comment>
<dbReference type="GO" id="GO:0005829">
    <property type="term" value="C:cytosol"/>
    <property type="evidence" value="ECO:0007669"/>
    <property type="project" value="TreeGrafter"/>
</dbReference>
<organism evidence="13 14">
    <name type="scientific">Zoogloea dura</name>
    <dbReference type="NCBI Taxonomy" id="2728840"/>
    <lineage>
        <taxon>Bacteria</taxon>
        <taxon>Pseudomonadati</taxon>
        <taxon>Pseudomonadota</taxon>
        <taxon>Betaproteobacteria</taxon>
        <taxon>Rhodocyclales</taxon>
        <taxon>Zoogloeaceae</taxon>
        <taxon>Zoogloea</taxon>
    </lineage>
</organism>
<proteinExistence type="inferred from homology"/>
<evidence type="ECO:0000259" key="12">
    <source>
        <dbReference type="Pfam" id="PF02782"/>
    </source>
</evidence>
<comment type="pathway">
    <text evidence="1 9">Polyol metabolism; glycerol degradation via glycerol kinase pathway; sn-glycerol 3-phosphate from glycerol: step 1/1.</text>
</comment>
<evidence type="ECO:0000256" key="9">
    <source>
        <dbReference type="HAMAP-Rule" id="MF_00186"/>
    </source>
</evidence>
<feature type="binding site" evidence="9">
    <location>
        <position position="264"/>
    </location>
    <ligand>
        <name>ATP</name>
        <dbReference type="ChEBI" id="CHEBI:30616"/>
    </ligand>
</feature>
<feature type="binding site" evidence="9">
    <location>
        <position position="12"/>
    </location>
    <ligand>
        <name>ATP</name>
        <dbReference type="ChEBI" id="CHEBI:30616"/>
    </ligand>
</feature>
<dbReference type="InterPro" id="IPR018485">
    <property type="entry name" value="FGGY_C"/>
</dbReference>
<dbReference type="NCBIfam" id="NF000756">
    <property type="entry name" value="PRK00047.1"/>
    <property type="match status" value="1"/>
</dbReference>
<feature type="binding site" evidence="9">
    <location>
        <position position="243"/>
    </location>
    <ligand>
        <name>glycerol</name>
        <dbReference type="ChEBI" id="CHEBI:17754"/>
    </ligand>
</feature>
<feature type="binding site" evidence="9">
    <location>
        <position position="133"/>
    </location>
    <ligand>
        <name>glycerol</name>
        <dbReference type="ChEBI" id="CHEBI:17754"/>
    </ligand>
</feature>
<dbReference type="Proteomes" id="UP000580043">
    <property type="component" value="Unassembled WGS sequence"/>
</dbReference>
<dbReference type="InterPro" id="IPR000577">
    <property type="entry name" value="Carb_kinase_FGGY"/>
</dbReference>
<feature type="binding site" evidence="9">
    <location>
        <position position="307"/>
    </location>
    <ligand>
        <name>ATP</name>
        <dbReference type="ChEBI" id="CHEBI:30616"/>
    </ligand>
</feature>
<evidence type="ECO:0000256" key="2">
    <source>
        <dbReference type="ARBA" id="ARBA00009156"/>
    </source>
</evidence>
<evidence type="ECO:0000256" key="3">
    <source>
        <dbReference type="ARBA" id="ARBA00022679"/>
    </source>
</evidence>
<keyword evidence="6 9" id="KW-0319">Glycerol metabolism</keyword>
<dbReference type="FunFam" id="3.30.420.40:FF:000008">
    <property type="entry name" value="Glycerol kinase"/>
    <property type="match status" value="1"/>
</dbReference>
<feature type="binding site" evidence="9">
    <location>
        <position position="82"/>
    </location>
    <ligand>
        <name>sn-glycerol 3-phosphate</name>
        <dbReference type="ChEBI" id="CHEBI:57597"/>
    </ligand>
</feature>
<comment type="similarity">
    <text evidence="2 9 10">Belongs to the FGGY kinase family.</text>
</comment>
<sequence length="496" mass="53216">MSFLLALDQGTSSSRAIVFNDKGEALGLAQQEFRQSFPQPGWVEHDPLEIWQTQLACAREALRAAGLAAGQIAAIGIANQRETTVLWERASGRPLAPAIVWQDRRGVGHCERLKADGHAEWIRARTGLELDAYFSATKLAWLLAHVPGARQQAERGELAFGTIDTWLVWQLTGGARHVTDPGNASRTLLFDIHRQVWDEDLLALFGIPPSLLPEVVDSSGVMAETLPTLFGHSIPIAGLAGDQQAATFGQACLQPGMAKNTYGTGCFLMLNTGHQPVESRHRLLTTLGWRRGGETHYMLEGSVFVAGAVVQWLRDGLGLIDTAADIEALAASVPDSGGAVLVPAFAGLGAPWWDGHARGILVGLTRGVTKAHIARAALDAIALQTVDLVDAMGRDGAGPLTELRADGGAARNDLLLQIQADLLGVPVIRPRQTETTALGAASLAGLAVGVWSSTDALASHWQAERVFEPTRSADWRASQLNTWHRAVERCRDWAAE</sequence>
<feature type="domain" description="Carbohydrate kinase FGGY N-terminal" evidence="11">
    <location>
        <begin position="4"/>
        <end position="249"/>
    </location>
</feature>
<evidence type="ECO:0000259" key="11">
    <source>
        <dbReference type="Pfam" id="PF00370"/>
    </source>
</evidence>
<dbReference type="InterPro" id="IPR018484">
    <property type="entry name" value="FGGY_N"/>
</dbReference>
<feature type="binding site" evidence="9">
    <location>
        <position position="11"/>
    </location>
    <ligand>
        <name>ATP</name>
        <dbReference type="ChEBI" id="CHEBI:30616"/>
    </ligand>
</feature>
<comment type="function">
    <text evidence="9">Key enzyme in the regulation of glycerol uptake and metabolism. Catalyzes the phosphorylation of glycerol to yield sn-glycerol 3-phosphate.</text>
</comment>
<dbReference type="SUPFAM" id="SSF53067">
    <property type="entry name" value="Actin-like ATPase domain"/>
    <property type="match status" value="2"/>
</dbReference>
<keyword evidence="4 9" id="KW-0547">Nucleotide-binding</keyword>
<evidence type="ECO:0000256" key="4">
    <source>
        <dbReference type="ARBA" id="ARBA00022741"/>
    </source>
</evidence>
<feature type="binding site" evidence="9">
    <location>
        <position position="408"/>
    </location>
    <ligand>
        <name>ATP</name>
        <dbReference type="ChEBI" id="CHEBI:30616"/>
    </ligand>
</feature>
<dbReference type="PROSITE" id="PS00445">
    <property type="entry name" value="FGGY_KINASES_2"/>
    <property type="match status" value="1"/>
</dbReference>
<gene>
    <name evidence="9 13" type="primary">glpK</name>
    <name evidence="13" type="ORF">HHL15_02725</name>
</gene>
<dbReference type="RefSeq" id="WP_169144255.1">
    <property type="nucleotide sequence ID" value="NZ_JABBGA010000001.1"/>
</dbReference>
<dbReference type="InterPro" id="IPR018483">
    <property type="entry name" value="Carb_kinase_FGGY_CS"/>
</dbReference>
<dbReference type="InterPro" id="IPR005999">
    <property type="entry name" value="Glycerol_kin"/>
</dbReference>
<evidence type="ECO:0000313" key="14">
    <source>
        <dbReference type="Proteomes" id="UP000580043"/>
    </source>
</evidence>
<feature type="binding site" evidence="9">
    <location>
        <position position="264"/>
    </location>
    <ligand>
        <name>ADP</name>
        <dbReference type="ChEBI" id="CHEBI:456216"/>
    </ligand>
</feature>
<feature type="binding site" evidence="9">
    <location>
        <position position="82"/>
    </location>
    <ligand>
        <name>glycerol</name>
        <dbReference type="ChEBI" id="CHEBI:17754"/>
    </ligand>
</feature>
<feature type="binding site" evidence="9">
    <location>
        <position position="307"/>
    </location>
    <ligand>
        <name>ADP</name>
        <dbReference type="ChEBI" id="CHEBI:456216"/>
    </ligand>
</feature>
<feature type="binding site" evidence="9">
    <location>
        <position position="408"/>
    </location>
    <ligand>
        <name>ADP</name>
        <dbReference type="ChEBI" id="CHEBI:456216"/>
    </ligand>
</feature>
<dbReference type="EC" id="2.7.1.30" evidence="9"/>
<evidence type="ECO:0000256" key="1">
    <source>
        <dbReference type="ARBA" id="ARBA00005190"/>
    </source>
</evidence>
<evidence type="ECO:0000256" key="5">
    <source>
        <dbReference type="ARBA" id="ARBA00022777"/>
    </source>
</evidence>
<keyword evidence="7 9" id="KW-0067">ATP-binding</keyword>
<keyword evidence="14" id="KW-1185">Reference proteome</keyword>
<dbReference type="GO" id="GO:0004370">
    <property type="term" value="F:glycerol kinase activity"/>
    <property type="evidence" value="ECO:0007669"/>
    <property type="project" value="UniProtKB-UniRule"/>
</dbReference>
<evidence type="ECO:0000313" key="13">
    <source>
        <dbReference type="EMBL" id="NML24644.1"/>
    </source>
</evidence>
<dbReference type="CDD" id="cd07786">
    <property type="entry name" value="FGGY_EcGK_like"/>
    <property type="match status" value="1"/>
</dbReference>
<feature type="binding site" evidence="9">
    <location>
        <position position="311"/>
    </location>
    <ligand>
        <name>ATP</name>
        <dbReference type="ChEBI" id="CHEBI:30616"/>
    </ligand>
</feature>
<dbReference type="EMBL" id="JABBGA010000001">
    <property type="protein sequence ID" value="NML24644.1"/>
    <property type="molecule type" value="Genomic_DNA"/>
</dbReference>
<feature type="binding site" evidence="9">
    <location>
        <position position="81"/>
    </location>
    <ligand>
        <name>sn-glycerol 3-phosphate</name>
        <dbReference type="ChEBI" id="CHEBI:57597"/>
    </ligand>
</feature>
<feature type="binding site" evidence="9">
    <location>
        <position position="412"/>
    </location>
    <ligand>
        <name>ADP</name>
        <dbReference type="ChEBI" id="CHEBI:456216"/>
    </ligand>
</feature>
<dbReference type="GO" id="GO:0006072">
    <property type="term" value="P:glycerol-3-phosphate metabolic process"/>
    <property type="evidence" value="ECO:0007669"/>
    <property type="project" value="InterPro"/>
</dbReference>
<protein>
    <recommendedName>
        <fullName evidence="9">Glycerol kinase</fullName>
        <ecNumber evidence="9">2.7.1.30</ecNumber>
    </recommendedName>
    <alternativeName>
        <fullName evidence="9">ATP:glycerol 3-phosphotransferase</fullName>
    </alternativeName>
    <alternativeName>
        <fullName evidence="9">Glycerokinase</fullName>
        <shortName evidence="9">GK</shortName>
    </alternativeName>
</protein>
<name>A0A848FZZ6_9RHOO</name>
<evidence type="ECO:0000256" key="6">
    <source>
        <dbReference type="ARBA" id="ARBA00022798"/>
    </source>
</evidence>
<dbReference type="InterPro" id="IPR043129">
    <property type="entry name" value="ATPase_NBD"/>
</dbReference>
<comment type="catalytic activity">
    <reaction evidence="8 9">
        <text>glycerol + ATP = sn-glycerol 3-phosphate + ADP + H(+)</text>
        <dbReference type="Rhea" id="RHEA:21644"/>
        <dbReference type="ChEBI" id="CHEBI:15378"/>
        <dbReference type="ChEBI" id="CHEBI:17754"/>
        <dbReference type="ChEBI" id="CHEBI:30616"/>
        <dbReference type="ChEBI" id="CHEBI:57597"/>
        <dbReference type="ChEBI" id="CHEBI:456216"/>
        <dbReference type="EC" id="2.7.1.30"/>
    </reaction>
</comment>
<dbReference type="GO" id="GO:0005524">
    <property type="term" value="F:ATP binding"/>
    <property type="evidence" value="ECO:0007669"/>
    <property type="project" value="UniProtKB-UniRule"/>
</dbReference>
<dbReference type="FunFam" id="3.30.420.40:FF:000007">
    <property type="entry name" value="Glycerol kinase"/>
    <property type="match status" value="1"/>
</dbReference>
<feature type="binding site" evidence="9">
    <location>
        <position position="13"/>
    </location>
    <ligand>
        <name>ATP</name>
        <dbReference type="ChEBI" id="CHEBI:30616"/>
    </ligand>
</feature>
<dbReference type="PIRSF" id="PIRSF000538">
    <property type="entry name" value="GlpK"/>
    <property type="match status" value="1"/>
</dbReference>
<dbReference type="Pfam" id="PF00370">
    <property type="entry name" value="FGGY_N"/>
    <property type="match status" value="1"/>
</dbReference>
<evidence type="ECO:0000256" key="7">
    <source>
        <dbReference type="ARBA" id="ARBA00022840"/>
    </source>
</evidence>
<dbReference type="Pfam" id="PF02782">
    <property type="entry name" value="FGGY_C"/>
    <property type="match status" value="1"/>
</dbReference>
<feature type="binding site" evidence="9">
    <location>
        <position position="242"/>
    </location>
    <ligand>
        <name>glycerol</name>
        <dbReference type="ChEBI" id="CHEBI:17754"/>
    </ligand>
</feature>
<dbReference type="PANTHER" id="PTHR10196:SF69">
    <property type="entry name" value="GLYCEROL KINASE"/>
    <property type="match status" value="1"/>
</dbReference>
<feature type="domain" description="Carbohydrate kinase FGGY C-terminal" evidence="12">
    <location>
        <begin position="259"/>
        <end position="447"/>
    </location>
</feature>
<feature type="binding site" evidence="9">
    <location>
        <position position="133"/>
    </location>
    <ligand>
        <name>sn-glycerol 3-phosphate</name>
        <dbReference type="ChEBI" id="CHEBI:57597"/>
    </ligand>
</feature>
<dbReference type="AlphaFoldDB" id="A0A848FZZ6"/>
<evidence type="ECO:0000256" key="10">
    <source>
        <dbReference type="RuleBase" id="RU003733"/>
    </source>
</evidence>
<dbReference type="HAMAP" id="MF_00186">
    <property type="entry name" value="Glycerol_kin"/>
    <property type="match status" value="1"/>
</dbReference>
<comment type="activity regulation">
    <text evidence="9">Inhibited by fructose 1,6-bisphosphate (FBP).</text>
</comment>
<feature type="binding site" evidence="9">
    <location>
        <position position="11"/>
    </location>
    <ligand>
        <name>ADP</name>
        <dbReference type="ChEBI" id="CHEBI:456216"/>
    </ligand>
</feature>
<reference evidence="13 14" key="1">
    <citation type="submission" date="2020-04" db="EMBL/GenBank/DDBJ databases">
        <title>Zoogloea sp. G-4-1-14 isolated from soil.</title>
        <authorList>
            <person name="Dahal R.H."/>
        </authorList>
    </citation>
    <scope>NUCLEOTIDE SEQUENCE [LARGE SCALE GENOMIC DNA]</scope>
    <source>
        <strain evidence="13 14">G-4-1-14</strain>
    </source>
</reference>
<evidence type="ECO:0000256" key="8">
    <source>
        <dbReference type="ARBA" id="ARBA00052101"/>
    </source>
</evidence>
<dbReference type="UniPathway" id="UPA00618">
    <property type="reaction ID" value="UER00672"/>
</dbReference>
<keyword evidence="3 9" id="KW-0808">Transferase</keyword>
<feature type="binding site" evidence="9">
    <location>
        <position position="242"/>
    </location>
    <ligand>
        <name>sn-glycerol 3-phosphate</name>
        <dbReference type="ChEBI" id="CHEBI:57597"/>
    </ligand>
</feature>
<dbReference type="PANTHER" id="PTHR10196">
    <property type="entry name" value="SUGAR KINASE"/>
    <property type="match status" value="1"/>
</dbReference>
<feature type="binding site" evidence="9">
    <location>
        <position position="81"/>
    </location>
    <ligand>
        <name>glycerol</name>
        <dbReference type="ChEBI" id="CHEBI:17754"/>
    </ligand>
</feature>
<dbReference type="GO" id="GO:0019563">
    <property type="term" value="P:glycerol catabolic process"/>
    <property type="evidence" value="ECO:0007669"/>
    <property type="project" value="UniProtKB-UniRule"/>
</dbReference>